<sequence length="103" mass="11909">MYQISYIWYPKGVSDKQWTFLSNYGHILIHLARNPEARVRDIADAIGVTERSALGIIGELENAGYISVEKIGRRNKYKVNRKLKFRHSMESHKSIGDLIKIFS</sequence>
<reference evidence="1" key="1">
    <citation type="submission" date="2020-05" db="EMBL/GenBank/DDBJ databases">
        <authorList>
            <person name="Chiriac C."/>
            <person name="Salcher M."/>
            <person name="Ghai R."/>
            <person name="Kavagutti S V."/>
        </authorList>
    </citation>
    <scope>NUCLEOTIDE SEQUENCE</scope>
</reference>
<dbReference type="SUPFAM" id="SSF46785">
    <property type="entry name" value="Winged helix' DNA-binding domain"/>
    <property type="match status" value="1"/>
</dbReference>
<dbReference type="EMBL" id="CAEZSW010000050">
    <property type="protein sequence ID" value="CAB4552571.1"/>
    <property type="molecule type" value="Genomic_DNA"/>
</dbReference>
<proteinExistence type="predicted"/>
<dbReference type="CDD" id="cd00090">
    <property type="entry name" value="HTH_ARSR"/>
    <property type="match status" value="1"/>
</dbReference>
<gene>
    <name evidence="1" type="ORF">UFOPK1508_00530</name>
</gene>
<dbReference type="Gene3D" id="1.10.10.10">
    <property type="entry name" value="Winged helix-like DNA-binding domain superfamily/Winged helix DNA-binding domain"/>
    <property type="match status" value="1"/>
</dbReference>
<dbReference type="InterPro" id="IPR036390">
    <property type="entry name" value="WH_DNA-bd_sf"/>
</dbReference>
<organism evidence="1">
    <name type="scientific">freshwater metagenome</name>
    <dbReference type="NCBI Taxonomy" id="449393"/>
    <lineage>
        <taxon>unclassified sequences</taxon>
        <taxon>metagenomes</taxon>
        <taxon>ecological metagenomes</taxon>
    </lineage>
</organism>
<accession>A0A6J6CM63</accession>
<dbReference type="InterPro" id="IPR011991">
    <property type="entry name" value="ArsR-like_HTH"/>
</dbReference>
<dbReference type="InterPro" id="IPR036388">
    <property type="entry name" value="WH-like_DNA-bd_sf"/>
</dbReference>
<protein>
    <submittedName>
        <fullName evidence="1">Unannotated protein</fullName>
    </submittedName>
</protein>
<dbReference type="Pfam" id="PF13412">
    <property type="entry name" value="HTH_24"/>
    <property type="match status" value="1"/>
</dbReference>
<name>A0A6J6CM63_9ZZZZ</name>
<dbReference type="AlphaFoldDB" id="A0A6J6CM63"/>
<evidence type="ECO:0000313" key="1">
    <source>
        <dbReference type="EMBL" id="CAB4552571.1"/>
    </source>
</evidence>